<dbReference type="PANTHER" id="PTHR42643">
    <property type="entry name" value="IONOTROPIC RECEPTOR 20A-RELATED"/>
    <property type="match status" value="1"/>
</dbReference>
<evidence type="ECO:0000256" key="7">
    <source>
        <dbReference type="ARBA" id="ARBA00023180"/>
    </source>
</evidence>
<feature type="transmembrane region" description="Helical" evidence="8">
    <location>
        <begin position="582"/>
        <end position="602"/>
    </location>
</feature>
<organism evidence="9 10">
    <name type="scientific">Cotesia congregata</name>
    <name type="common">Parasitoid wasp</name>
    <name type="synonym">Apanteles congregatus</name>
    <dbReference type="NCBI Taxonomy" id="51543"/>
    <lineage>
        <taxon>Eukaryota</taxon>
        <taxon>Metazoa</taxon>
        <taxon>Ecdysozoa</taxon>
        <taxon>Arthropoda</taxon>
        <taxon>Hexapoda</taxon>
        <taxon>Insecta</taxon>
        <taxon>Pterygota</taxon>
        <taxon>Neoptera</taxon>
        <taxon>Endopterygota</taxon>
        <taxon>Hymenoptera</taxon>
        <taxon>Apocrita</taxon>
        <taxon>Ichneumonoidea</taxon>
        <taxon>Braconidae</taxon>
        <taxon>Microgastrinae</taxon>
        <taxon>Cotesia</taxon>
    </lineage>
</organism>
<reference evidence="9" key="1">
    <citation type="submission" date="2021-04" db="EMBL/GenBank/DDBJ databases">
        <authorList>
            <person name="Chebbi M.A.C M."/>
        </authorList>
    </citation>
    <scope>NUCLEOTIDE SEQUENCE</scope>
</reference>
<dbReference type="PANTHER" id="PTHR42643:SF24">
    <property type="entry name" value="IONOTROPIC RECEPTOR 60A"/>
    <property type="match status" value="1"/>
</dbReference>
<evidence type="ECO:0000256" key="5">
    <source>
        <dbReference type="ARBA" id="ARBA00023136"/>
    </source>
</evidence>
<evidence type="ECO:0000256" key="6">
    <source>
        <dbReference type="ARBA" id="ARBA00023170"/>
    </source>
</evidence>
<dbReference type="AlphaFoldDB" id="A0A8J2E1K9"/>
<protein>
    <submittedName>
        <fullName evidence="9">Uncharacterized protein</fullName>
    </submittedName>
</protein>
<dbReference type="InterPro" id="IPR052192">
    <property type="entry name" value="Insect_Ionotropic_Sensory_Rcpt"/>
</dbReference>
<dbReference type="EMBL" id="CAJNRD030001114">
    <property type="protein sequence ID" value="CAG5074093.1"/>
    <property type="molecule type" value="Genomic_DNA"/>
</dbReference>
<evidence type="ECO:0000313" key="9">
    <source>
        <dbReference type="EMBL" id="CAG5074093.1"/>
    </source>
</evidence>
<feature type="non-terminal residue" evidence="9">
    <location>
        <position position="1"/>
    </location>
</feature>
<dbReference type="Proteomes" id="UP000786811">
    <property type="component" value="Unassembled WGS sequence"/>
</dbReference>
<dbReference type="SUPFAM" id="SSF53850">
    <property type="entry name" value="Periplasmic binding protein-like II"/>
    <property type="match status" value="1"/>
</dbReference>
<evidence type="ECO:0000256" key="8">
    <source>
        <dbReference type="SAM" id="Phobius"/>
    </source>
</evidence>
<keyword evidence="3 8" id="KW-0812">Transmembrane</keyword>
<sequence length="612" mass="71491">DKRIKMWREIILCCLIAAIVGGNIIKMNGSREEGSSERLKRDARELVEMCLTNNSNPLVISKDLLPNDYNSAEAFNSWIIIDHKFNKQITGFFPAYPTYVLPFVSIDNLKPVIDNLQKSKFWNIKSPFVIVGTESRCLSAWRILKFMWDRDLLSVYYLCNKKNSTAIFTLNPYASYAPAPWKLVDKFSDNKKKISLFRLQFTKGPEICKIITFDKTDHLEDAEIKFLKSRDSLDISHPRKKKQTRIKKSNGITIFEVPTLINATSKIKFIPPPNYFDLLEQGYIEQLADNSCDIYAPIMPIEATDYNHVDVIAYYHEKSFSIATKKTNFLTVISDLTQNVRFVVGTIVLFVLFTILMFMINRDDLKLAVLDMVRLVVSMGLKTPLSRLVMKFVLFFGFLFAFLIVPDFQGNLSAILSDPLRRNIETLKDLYENKYDVYYYYGLENDIINEQLWITEEDQKYLKPITLGGMNDCVEFLIDNPKMACIFGTNSFLAAAYNEPELHVSKEPVFKKQLVHWVRKNWPLKDKFDKMMIKTRKPGFDSVIVNKRFFDGFFKKKLTLKKRSEESEDYEQFDFDNLIFNYYFIGFYTVFAFMVVVLEIILSRCFRSYRQL</sequence>
<dbReference type="OrthoDB" id="7679028at2759"/>
<keyword evidence="4 8" id="KW-1133">Transmembrane helix</keyword>
<comment type="caution">
    <text evidence="9">The sequence shown here is derived from an EMBL/GenBank/DDBJ whole genome shotgun (WGS) entry which is preliminary data.</text>
</comment>
<comment type="subcellular location">
    <subcellularLocation>
        <location evidence="1">Cell membrane</location>
        <topology evidence="1">Multi-pass membrane protein</topology>
    </subcellularLocation>
</comment>
<accession>A0A8J2E1K9</accession>
<dbReference type="GO" id="GO:0005886">
    <property type="term" value="C:plasma membrane"/>
    <property type="evidence" value="ECO:0007669"/>
    <property type="project" value="UniProtKB-SubCell"/>
</dbReference>
<keyword evidence="5 8" id="KW-0472">Membrane</keyword>
<keyword evidence="2" id="KW-1003">Cell membrane</keyword>
<keyword evidence="6" id="KW-0675">Receptor</keyword>
<evidence type="ECO:0000256" key="2">
    <source>
        <dbReference type="ARBA" id="ARBA00022475"/>
    </source>
</evidence>
<feature type="transmembrane region" description="Helical" evidence="8">
    <location>
        <begin position="342"/>
        <end position="360"/>
    </location>
</feature>
<evidence type="ECO:0000256" key="1">
    <source>
        <dbReference type="ARBA" id="ARBA00004651"/>
    </source>
</evidence>
<keyword evidence="7" id="KW-0325">Glycoprotein</keyword>
<proteinExistence type="predicted"/>
<name>A0A8J2E1K9_COTCN</name>
<feature type="transmembrane region" description="Helical" evidence="8">
    <location>
        <begin position="388"/>
        <end position="405"/>
    </location>
</feature>
<gene>
    <name evidence="9" type="ORF">HICCMSTLAB_LOCUS865</name>
</gene>
<evidence type="ECO:0000256" key="3">
    <source>
        <dbReference type="ARBA" id="ARBA00022692"/>
    </source>
</evidence>
<evidence type="ECO:0000256" key="4">
    <source>
        <dbReference type="ARBA" id="ARBA00022989"/>
    </source>
</evidence>
<keyword evidence="10" id="KW-1185">Reference proteome</keyword>
<evidence type="ECO:0000313" key="10">
    <source>
        <dbReference type="Proteomes" id="UP000786811"/>
    </source>
</evidence>